<evidence type="ECO:0000256" key="1">
    <source>
        <dbReference type="ARBA" id="ARBA00022741"/>
    </source>
</evidence>
<dbReference type="InterPro" id="IPR000330">
    <property type="entry name" value="SNF2_N"/>
</dbReference>
<dbReference type="GO" id="GO:0016787">
    <property type="term" value="F:hydrolase activity"/>
    <property type="evidence" value="ECO:0007669"/>
    <property type="project" value="UniProtKB-KW"/>
</dbReference>
<feature type="region of interest" description="Disordered" evidence="4">
    <location>
        <begin position="1"/>
        <end position="28"/>
    </location>
</feature>
<dbReference type="SMART" id="SM00487">
    <property type="entry name" value="DEXDc"/>
    <property type="match status" value="1"/>
</dbReference>
<evidence type="ECO:0000256" key="2">
    <source>
        <dbReference type="ARBA" id="ARBA00022801"/>
    </source>
</evidence>
<dbReference type="PROSITE" id="PS51192">
    <property type="entry name" value="HELICASE_ATP_BIND_1"/>
    <property type="match status" value="1"/>
</dbReference>
<sequence>MSSAAERSRRRWSLAPVTSSTNTAIATTPPLSAAERALGNAFAACARRDEEAWPPARPAAGIAANEIIWRLVAQFCDARALCALGATATPLYTASCDVVPFLANDVTLFPHQRRGLRFMLRRERSGKGGGLLCDEPGTGKTLTVVALLLRTARLRAARPPEPARRLSGRVNARLARPKELKVRLKVGGKTAPGTLIARDPEQRRRCGGTLIVAPTALVRHWRDELLRRAGGRAAAADEVTKKLCCLHDAYGFMFFDLHGREWGNNIESDRPPDVLVVSEERLSREFRSVTKKRYSLDDDAEDAADQSPLLKHAWRRVIVDEGRHAGDAASTNRLRLMSALTAESVWILTGTPTRGERGEARRGEAALRQVGRLLRTVRESSHATDLDGSLWQARVVTPLVSGSGDAAAAGALRDALRTCCVCHSAADLQLPAPIRIVSRLRPSRSEARSLNAFCAFVQANLYLTTLEVADVASMDDGYGASLLNPRNRRAAKEAIDNILLCCAGGGEMVKLSRPEVLGELRYLLEKVHKTPQRKTDRAVRFFADETSSLPCAKCALSLSFLLVAPCGCLYCPECAAKASPSACAVCAKTFVDVEDDVSDDRWEHPVAKRADGTLRCRFWRDTDDGRTIGCSHVHTSSKKQKMPGGEAFVWLQPGVELQWREAVLERDTAARAAAFQASGTASAAPARTPAGTAFAAPAWTPTVVDDAHTKARHVLDRLESAVAAFRSGGSRPVRAILFAEDRKILDWVGHYLIMRLGQDAVAQHWGTHRADELRKFRSGLVAYRTCLSCGAASEDKCKTCGRRVLVLTAVEDLPTRVFEENVRDHRLGRVYSVGETVSLVAGGPPRIIRAIARCGGTYGAERTRQLDRGAARVLLLHHDGRHGLDLPFVTHIFLLRTIWESGYEKQVVSRACRLGCEGPVVVDQVLARGTAEEALFDRVASRAAPASEAEKIDSLLRGLRLLRS</sequence>
<dbReference type="GO" id="GO:0005524">
    <property type="term" value="F:ATP binding"/>
    <property type="evidence" value="ECO:0007669"/>
    <property type="project" value="UniProtKB-KW"/>
</dbReference>
<name>A0A8J2X5F5_9STRA</name>
<dbReference type="AlphaFoldDB" id="A0A8J2X5F5"/>
<evidence type="ECO:0000256" key="3">
    <source>
        <dbReference type="ARBA" id="ARBA00022840"/>
    </source>
</evidence>
<evidence type="ECO:0000313" key="7">
    <source>
        <dbReference type="Proteomes" id="UP000789595"/>
    </source>
</evidence>
<dbReference type="OrthoDB" id="448448at2759"/>
<reference evidence="6" key="1">
    <citation type="submission" date="2021-11" db="EMBL/GenBank/DDBJ databases">
        <authorList>
            <consortium name="Genoscope - CEA"/>
            <person name="William W."/>
        </authorList>
    </citation>
    <scope>NUCLEOTIDE SEQUENCE</scope>
</reference>
<dbReference type="PANTHER" id="PTHR45626">
    <property type="entry name" value="TRANSCRIPTION TERMINATION FACTOR 2-RELATED"/>
    <property type="match status" value="1"/>
</dbReference>
<keyword evidence="2" id="KW-0378">Hydrolase</keyword>
<evidence type="ECO:0000259" key="5">
    <source>
        <dbReference type="PROSITE" id="PS51192"/>
    </source>
</evidence>
<dbReference type="EMBL" id="CAKKNE010000005">
    <property type="protein sequence ID" value="CAH0375881.1"/>
    <property type="molecule type" value="Genomic_DNA"/>
</dbReference>
<dbReference type="GO" id="GO:0005634">
    <property type="term" value="C:nucleus"/>
    <property type="evidence" value="ECO:0007669"/>
    <property type="project" value="TreeGrafter"/>
</dbReference>
<keyword evidence="7" id="KW-1185">Reference proteome</keyword>
<dbReference type="InterPro" id="IPR038718">
    <property type="entry name" value="SNF2-like_sf"/>
</dbReference>
<dbReference type="InterPro" id="IPR027417">
    <property type="entry name" value="P-loop_NTPase"/>
</dbReference>
<dbReference type="Proteomes" id="UP000789595">
    <property type="component" value="Unassembled WGS sequence"/>
</dbReference>
<protein>
    <recommendedName>
        <fullName evidence="5">Helicase ATP-binding domain-containing protein</fullName>
    </recommendedName>
</protein>
<gene>
    <name evidence="6" type="ORF">PECAL_5P04290</name>
</gene>
<accession>A0A8J2X5F5</accession>
<dbReference type="Pfam" id="PF00176">
    <property type="entry name" value="SNF2-rel_dom"/>
    <property type="match status" value="1"/>
</dbReference>
<evidence type="ECO:0000313" key="6">
    <source>
        <dbReference type="EMBL" id="CAH0375881.1"/>
    </source>
</evidence>
<evidence type="ECO:0000256" key="4">
    <source>
        <dbReference type="SAM" id="MobiDB-lite"/>
    </source>
</evidence>
<proteinExistence type="predicted"/>
<dbReference type="Gene3D" id="3.40.50.10810">
    <property type="entry name" value="Tandem AAA-ATPase domain"/>
    <property type="match status" value="2"/>
</dbReference>
<keyword evidence="3" id="KW-0067">ATP-binding</keyword>
<dbReference type="Gene3D" id="3.40.50.300">
    <property type="entry name" value="P-loop containing nucleotide triphosphate hydrolases"/>
    <property type="match status" value="1"/>
</dbReference>
<dbReference type="GO" id="GO:0006281">
    <property type="term" value="P:DNA repair"/>
    <property type="evidence" value="ECO:0007669"/>
    <property type="project" value="TreeGrafter"/>
</dbReference>
<dbReference type="InterPro" id="IPR050628">
    <property type="entry name" value="SNF2_RAD54_helicase_TF"/>
</dbReference>
<feature type="compositionally biased region" description="Polar residues" evidence="4">
    <location>
        <begin position="16"/>
        <end position="28"/>
    </location>
</feature>
<dbReference type="GO" id="GO:0008094">
    <property type="term" value="F:ATP-dependent activity, acting on DNA"/>
    <property type="evidence" value="ECO:0007669"/>
    <property type="project" value="TreeGrafter"/>
</dbReference>
<comment type="caution">
    <text evidence="6">The sequence shown here is derived from an EMBL/GenBank/DDBJ whole genome shotgun (WGS) entry which is preliminary data.</text>
</comment>
<dbReference type="SUPFAM" id="SSF52540">
    <property type="entry name" value="P-loop containing nucleoside triphosphate hydrolases"/>
    <property type="match status" value="2"/>
</dbReference>
<feature type="domain" description="Helicase ATP-binding" evidence="5">
    <location>
        <begin position="121"/>
        <end position="370"/>
    </location>
</feature>
<keyword evidence="1" id="KW-0547">Nucleotide-binding</keyword>
<organism evidence="6 7">
    <name type="scientific">Pelagomonas calceolata</name>
    <dbReference type="NCBI Taxonomy" id="35677"/>
    <lineage>
        <taxon>Eukaryota</taxon>
        <taxon>Sar</taxon>
        <taxon>Stramenopiles</taxon>
        <taxon>Ochrophyta</taxon>
        <taxon>Pelagophyceae</taxon>
        <taxon>Pelagomonadales</taxon>
        <taxon>Pelagomonadaceae</taxon>
        <taxon>Pelagomonas</taxon>
    </lineage>
</organism>
<dbReference type="PANTHER" id="PTHR45626:SF14">
    <property type="entry name" value="ATP-DEPENDENT DNA HELICASE (EUROFUNG)"/>
    <property type="match status" value="1"/>
</dbReference>
<dbReference type="InterPro" id="IPR014001">
    <property type="entry name" value="Helicase_ATP-bd"/>
</dbReference>